<dbReference type="Pfam" id="PF01734">
    <property type="entry name" value="Patatin"/>
    <property type="match status" value="1"/>
</dbReference>
<proteinExistence type="predicted"/>
<accession>A0A3L7JBY7</accession>
<evidence type="ECO:0000259" key="5">
    <source>
        <dbReference type="PROSITE" id="PS51635"/>
    </source>
</evidence>
<dbReference type="EMBL" id="RCWN01000001">
    <property type="protein sequence ID" value="RLQ87990.1"/>
    <property type="molecule type" value="Genomic_DNA"/>
</dbReference>
<keyword evidence="2 4" id="KW-0442">Lipid degradation</keyword>
<evidence type="ECO:0000313" key="6">
    <source>
        <dbReference type="EMBL" id="RLQ87990.1"/>
    </source>
</evidence>
<evidence type="ECO:0000256" key="2">
    <source>
        <dbReference type="ARBA" id="ARBA00022963"/>
    </source>
</evidence>
<gene>
    <name evidence="6" type="ORF">D8780_06980</name>
</gene>
<dbReference type="Proteomes" id="UP000281094">
    <property type="component" value="Unassembled WGS sequence"/>
</dbReference>
<dbReference type="PANTHER" id="PTHR14226:SF76">
    <property type="entry name" value="NTE FAMILY PROTEIN RSSA"/>
    <property type="match status" value="1"/>
</dbReference>
<feature type="short sequence motif" description="DGA/G" evidence="4">
    <location>
        <begin position="164"/>
        <end position="166"/>
    </location>
</feature>
<keyword evidence="7" id="KW-1185">Reference proteome</keyword>
<organism evidence="6 7">
    <name type="scientific">Notoacmeibacter ruber</name>
    <dbReference type="NCBI Taxonomy" id="2670375"/>
    <lineage>
        <taxon>Bacteria</taxon>
        <taxon>Pseudomonadati</taxon>
        <taxon>Pseudomonadota</taxon>
        <taxon>Alphaproteobacteria</taxon>
        <taxon>Hyphomicrobiales</taxon>
        <taxon>Notoacmeibacteraceae</taxon>
        <taxon>Notoacmeibacter</taxon>
    </lineage>
</organism>
<keyword evidence="1 4" id="KW-0378">Hydrolase</keyword>
<sequence length="295" mass="31283">MDQRSHVPDHHPDGIALALGGGIGRGWIHIGVLRALDEGRIPINMIAGTSIGAIVAGAYLAGKLDELEAFARAATWRRMFGLFDLRWGGQGLVTGAKIERLLRASLGEMQIDDLDRPFVATATSLPGGEEVWISSGSLVMAMRASYAVPGIFEPISWGNRMLVDGALTAPLPVRACRLHSPCPVVGVTLSGDPGVREIVIEEASIDTDPSSVYKSSGVQSSGGQLGFGGVILRSFAVLQDQIIQSLMLSSPPDMLLAPPSQTIGLLDFHRADEAITIGYESTMAQIDEIRAFANA</sequence>
<dbReference type="InterPro" id="IPR050301">
    <property type="entry name" value="NTE"/>
</dbReference>
<dbReference type="PROSITE" id="PS51635">
    <property type="entry name" value="PNPLA"/>
    <property type="match status" value="1"/>
</dbReference>
<dbReference type="RefSeq" id="WP_121644954.1">
    <property type="nucleotide sequence ID" value="NZ_RCWN01000001.1"/>
</dbReference>
<name>A0A3L7JBY7_9HYPH</name>
<comment type="caution">
    <text evidence="6">The sequence shown here is derived from an EMBL/GenBank/DDBJ whole genome shotgun (WGS) entry which is preliminary data.</text>
</comment>
<evidence type="ECO:0000256" key="3">
    <source>
        <dbReference type="ARBA" id="ARBA00023098"/>
    </source>
</evidence>
<feature type="domain" description="PNPLA" evidence="5">
    <location>
        <begin position="17"/>
        <end position="177"/>
    </location>
</feature>
<keyword evidence="3 4" id="KW-0443">Lipid metabolism</keyword>
<feature type="active site" description="Nucleophile" evidence="4">
    <location>
        <position position="50"/>
    </location>
</feature>
<evidence type="ECO:0000256" key="1">
    <source>
        <dbReference type="ARBA" id="ARBA00022801"/>
    </source>
</evidence>
<dbReference type="Gene3D" id="3.40.1090.10">
    <property type="entry name" value="Cytosolic phospholipase A2 catalytic domain"/>
    <property type="match status" value="1"/>
</dbReference>
<dbReference type="SUPFAM" id="SSF52151">
    <property type="entry name" value="FabD/lysophospholipase-like"/>
    <property type="match status" value="1"/>
</dbReference>
<feature type="active site" description="Proton acceptor" evidence="4">
    <location>
        <position position="164"/>
    </location>
</feature>
<dbReference type="GO" id="GO:0016042">
    <property type="term" value="P:lipid catabolic process"/>
    <property type="evidence" value="ECO:0007669"/>
    <property type="project" value="UniProtKB-UniRule"/>
</dbReference>
<dbReference type="PANTHER" id="PTHR14226">
    <property type="entry name" value="NEUROPATHY TARGET ESTERASE/SWISS CHEESE D.MELANOGASTER"/>
    <property type="match status" value="1"/>
</dbReference>
<evidence type="ECO:0000313" key="7">
    <source>
        <dbReference type="Proteomes" id="UP000281094"/>
    </source>
</evidence>
<dbReference type="InterPro" id="IPR016035">
    <property type="entry name" value="Acyl_Trfase/lysoPLipase"/>
</dbReference>
<feature type="short sequence motif" description="GXSXG" evidence="4">
    <location>
        <begin position="48"/>
        <end position="52"/>
    </location>
</feature>
<protein>
    <submittedName>
        <fullName evidence="6">Patatin</fullName>
    </submittedName>
</protein>
<dbReference type="AlphaFoldDB" id="A0A3L7JBY7"/>
<comment type="caution">
    <text evidence="4">Lacks conserved residue(s) required for the propagation of feature annotation.</text>
</comment>
<dbReference type="InterPro" id="IPR002641">
    <property type="entry name" value="PNPLA_dom"/>
</dbReference>
<reference evidence="6 7" key="1">
    <citation type="submission" date="2018-10" db="EMBL/GenBank/DDBJ databases">
        <title>Notoacmeibacter sp. M2BS9Y-3-1, whole genome shotgun sequence.</title>
        <authorList>
            <person name="Tuo L."/>
        </authorList>
    </citation>
    <scope>NUCLEOTIDE SEQUENCE [LARGE SCALE GENOMIC DNA]</scope>
    <source>
        <strain evidence="6 7">M2BS9Y-3-1</strain>
    </source>
</reference>
<dbReference type="GO" id="GO:0016787">
    <property type="term" value="F:hydrolase activity"/>
    <property type="evidence" value="ECO:0007669"/>
    <property type="project" value="UniProtKB-UniRule"/>
</dbReference>
<evidence type="ECO:0000256" key="4">
    <source>
        <dbReference type="PROSITE-ProRule" id="PRU01161"/>
    </source>
</evidence>